<dbReference type="AlphaFoldDB" id="A0A6A5XXD2"/>
<dbReference type="SUPFAM" id="SSF53474">
    <property type="entry name" value="alpha/beta-Hydrolases"/>
    <property type="match status" value="1"/>
</dbReference>
<dbReference type="EMBL" id="ML978068">
    <property type="protein sequence ID" value="KAF2017381.1"/>
    <property type="molecule type" value="Genomic_DNA"/>
</dbReference>
<evidence type="ECO:0000313" key="2">
    <source>
        <dbReference type="EMBL" id="KAF2017381.1"/>
    </source>
</evidence>
<dbReference type="GeneID" id="54284864"/>
<evidence type="ECO:0000259" key="1">
    <source>
        <dbReference type="Pfam" id="PF00561"/>
    </source>
</evidence>
<organism evidence="2 3">
    <name type="scientific">Aaosphaeria arxii CBS 175.79</name>
    <dbReference type="NCBI Taxonomy" id="1450172"/>
    <lineage>
        <taxon>Eukaryota</taxon>
        <taxon>Fungi</taxon>
        <taxon>Dikarya</taxon>
        <taxon>Ascomycota</taxon>
        <taxon>Pezizomycotina</taxon>
        <taxon>Dothideomycetes</taxon>
        <taxon>Pleosporomycetidae</taxon>
        <taxon>Pleosporales</taxon>
        <taxon>Pleosporales incertae sedis</taxon>
        <taxon>Aaosphaeria</taxon>
    </lineage>
</organism>
<proteinExistence type="predicted"/>
<sequence length="273" mass="30017">MPFLNMEESISLFYTTNGDSSNPPILLIHGWCCDSHDWSWQIPVLTKTHYVIAYDARGHGRSTAPESASFSTQSLASDAASLLKHLGFSKDVLVMGHSQGGVVTSVFSVLHAELTKAVIIIDPPYWNSGEICDASIPTLQNADAHDWALAVYGDQPGGLTAGNVPEWMKQWYFRRVLGTPKHVVAGCVYDFYGKGDEGLGRSEVHARLVSKRACPRLVVYTEDEKAAKERALGMGELDEVIVIGDSPGHWPQSTRSEEFNGLLLNWLEKIKAT</sequence>
<dbReference type="GO" id="GO:0046464">
    <property type="term" value="P:acylglycerol catabolic process"/>
    <property type="evidence" value="ECO:0007669"/>
    <property type="project" value="TreeGrafter"/>
</dbReference>
<dbReference type="PANTHER" id="PTHR43798">
    <property type="entry name" value="MONOACYLGLYCEROL LIPASE"/>
    <property type="match status" value="1"/>
</dbReference>
<dbReference type="GO" id="GO:0047372">
    <property type="term" value="F:monoacylglycerol lipase activity"/>
    <property type="evidence" value="ECO:0007669"/>
    <property type="project" value="TreeGrafter"/>
</dbReference>
<dbReference type="Gene3D" id="3.40.50.1820">
    <property type="entry name" value="alpha/beta hydrolase"/>
    <property type="match status" value="1"/>
</dbReference>
<dbReference type="InterPro" id="IPR050266">
    <property type="entry name" value="AB_hydrolase_sf"/>
</dbReference>
<dbReference type="Pfam" id="PF00561">
    <property type="entry name" value="Abhydrolase_1"/>
    <property type="match status" value="1"/>
</dbReference>
<gene>
    <name evidence="2" type="ORF">BU24DRAFT_420432</name>
</gene>
<protein>
    <submittedName>
        <fullName evidence="2">Alpha/beta-hydrolase</fullName>
    </submittedName>
</protein>
<feature type="domain" description="AB hydrolase-1" evidence="1">
    <location>
        <begin position="23"/>
        <end position="124"/>
    </location>
</feature>
<dbReference type="InterPro" id="IPR000073">
    <property type="entry name" value="AB_hydrolase_1"/>
</dbReference>
<reference evidence="2" key="1">
    <citation type="journal article" date="2020" name="Stud. Mycol.">
        <title>101 Dothideomycetes genomes: a test case for predicting lifestyles and emergence of pathogens.</title>
        <authorList>
            <person name="Haridas S."/>
            <person name="Albert R."/>
            <person name="Binder M."/>
            <person name="Bloem J."/>
            <person name="Labutti K."/>
            <person name="Salamov A."/>
            <person name="Andreopoulos B."/>
            <person name="Baker S."/>
            <person name="Barry K."/>
            <person name="Bills G."/>
            <person name="Bluhm B."/>
            <person name="Cannon C."/>
            <person name="Castanera R."/>
            <person name="Culley D."/>
            <person name="Daum C."/>
            <person name="Ezra D."/>
            <person name="Gonzalez J."/>
            <person name="Henrissat B."/>
            <person name="Kuo A."/>
            <person name="Liang C."/>
            <person name="Lipzen A."/>
            <person name="Lutzoni F."/>
            <person name="Magnuson J."/>
            <person name="Mondo S."/>
            <person name="Nolan M."/>
            <person name="Ohm R."/>
            <person name="Pangilinan J."/>
            <person name="Park H.-J."/>
            <person name="Ramirez L."/>
            <person name="Alfaro M."/>
            <person name="Sun H."/>
            <person name="Tritt A."/>
            <person name="Yoshinaga Y."/>
            <person name="Zwiers L.-H."/>
            <person name="Turgeon B."/>
            <person name="Goodwin S."/>
            <person name="Spatafora J."/>
            <person name="Crous P."/>
            <person name="Grigoriev I."/>
        </authorList>
    </citation>
    <scope>NUCLEOTIDE SEQUENCE</scope>
    <source>
        <strain evidence="2">CBS 175.79</strain>
    </source>
</reference>
<dbReference type="PANTHER" id="PTHR43798:SF33">
    <property type="entry name" value="HYDROLASE, PUTATIVE (AFU_ORTHOLOGUE AFUA_2G14860)-RELATED"/>
    <property type="match status" value="1"/>
</dbReference>
<dbReference type="GO" id="GO:0016020">
    <property type="term" value="C:membrane"/>
    <property type="evidence" value="ECO:0007669"/>
    <property type="project" value="TreeGrafter"/>
</dbReference>
<keyword evidence="3" id="KW-1185">Reference proteome</keyword>
<name>A0A6A5XXD2_9PLEO</name>
<dbReference type="Proteomes" id="UP000799778">
    <property type="component" value="Unassembled WGS sequence"/>
</dbReference>
<dbReference type="OrthoDB" id="408373at2759"/>
<evidence type="ECO:0000313" key="3">
    <source>
        <dbReference type="Proteomes" id="UP000799778"/>
    </source>
</evidence>
<accession>A0A6A5XXD2</accession>
<dbReference type="InterPro" id="IPR029058">
    <property type="entry name" value="AB_hydrolase_fold"/>
</dbReference>
<keyword evidence="2" id="KW-0378">Hydrolase</keyword>
<dbReference type="RefSeq" id="XP_033385720.1">
    <property type="nucleotide sequence ID" value="XM_033527467.1"/>
</dbReference>